<dbReference type="AlphaFoldDB" id="A0A5Q2TKI2"/>
<dbReference type="KEGG" id="grc:GI584_14310"/>
<feature type="coiled-coil region" evidence="1">
    <location>
        <begin position="45"/>
        <end position="72"/>
    </location>
</feature>
<reference evidence="2 3" key="1">
    <citation type="submission" date="2019-11" db="EMBL/GenBank/DDBJ databases">
        <title>Gracilibacillus salitolerans sp. nov., a moderate halophile isolated from a saline soil in northwest China.</title>
        <authorList>
            <person name="Gan L."/>
        </authorList>
    </citation>
    <scope>NUCLEOTIDE SEQUENCE [LARGE SCALE GENOMIC DNA]</scope>
    <source>
        <strain evidence="2 3">SCU50</strain>
    </source>
</reference>
<keyword evidence="1" id="KW-0175">Coiled coil</keyword>
<protein>
    <recommendedName>
        <fullName evidence="4">Transglycosylase</fullName>
    </recommendedName>
</protein>
<proteinExistence type="predicted"/>
<accession>A0A5Q2TKI2</accession>
<name>A0A5Q2TKI2_9BACI</name>
<gene>
    <name evidence="2" type="ORF">GI584_14310</name>
</gene>
<evidence type="ECO:0000313" key="2">
    <source>
        <dbReference type="EMBL" id="QGH35145.1"/>
    </source>
</evidence>
<dbReference type="Proteomes" id="UP000339690">
    <property type="component" value="Chromosome"/>
</dbReference>
<organism evidence="2 3">
    <name type="scientific">Gracilibacillus salitolerans</name>
    <dbReference type="NCBI Taxonomy" id="2663022"/>
    <lineage>
        <taxon>Bacteria</taxon>
        <taxon>Bacillati</taxon>
        <taxon>Bacillota</taxon>
        <taxon>Bacilli</taxon>
        <taxon>Bacillales</taxon>
        <taxon>Bacillaceae</taxon>
        <taxon>Gracilibacillus</taxon>
    </lineage>
</organism>
<evidence type="ECO:0000256" key="1">
    <source>
        <dbReference type="SAM" id="Coils"/>
    </source>
</evidence>
<dbReference type="EMBL" id="CP045915">
    <property type="protein sequence ID" value="QGH35145.1"/>
    <property type="molecule type" value="Genomic_DNA"/>
</dbReference>
<dbReference type="RefSeq" id="WP_153791619.1">
    <property type="nucleotide sequence ID" value="NZ_CP045915.1"/>
</dbReference>
<evidence type="ECO:0000313" key="3">
    <source>
        <dbReference type="Proteomes" id="UP000339690"/>
    </source>
</evidence>
<sequence length="83" mass="9915">MIAQCTNCGMPTTIQFKDQDHPKGIKETYFKCQHCHKRFTCYVTNKAVRAKQKEIRRTRDQATRERLQLEVNQRMKELKADLE</sequence>
<keyword evidence="3" id="KW-1185">Reference proteome</keyword>
<evidence type="ECO:0008006" key="4">
    <source>
        <dbReference type="Google" id="ProtNLM"/>
    </source>
</evidence>